<gene>
    <name evidence="1" type="ORF">Scep_008284</name>
</gene>
<dbReference type="AlphaFoldDB" id="A0AAP0PMK3"/>
<evidence type="ECO:0000313" key="2">
    <source>
        <dbReference type="Proteomes" id="UP001419268"/>
    </source>
</evidence>
<keyword evidence="2" id="KW-1185">Reference proteome</keyword>
<dbReference type="EMBL" id="JBBNAG010000003">
    <property type="protein sequence ID" value="KAK9149527.1"/>
    <property type="molecule type" value="Genomic_DNA"/>
</dbReference>
<evidence type="ECO:0000313" key="1">
    <source>
        <dbReference type="EMBL" id="KAK9149527.1"/>
    </source>
</evidence>
<proteinExistence type="predicted"/>
<comment type="caution">
    <text evidence="1">The sequence shown here is derived from an EMBL/GenBank/DDBJ whole genome shotgun (WGS) entry which is preliminary data.</text>
</comment>
<accession>A0AAP0PMK3</accession>
<reference evidence="1 2" key="1">
    <citation type="submission" date="2024-01" db="EMBL/GenBank/DDBJ databases">
        <title>Genome assemblies of Stephania.</title>
        <authorList>
            <person name="Yang L."/>
        </authorList>
    </citation>
    <scope>NUCLEOTIDE SEQUENCE [LARGE SCALE GENOMIC DNA]</scope>
    <source>
        <strain evidence="1">JXDWG</strain>
        <tissue evidence="1">Leaf</tissue>
    </source>
</reference>
<dbReference type="Proteomes" id="UP001419268">
    <property type="component" value="Unassembled WGS sequence"/>
</dbReference>
<sequence>MQIYYLQIKPTPLTAAIVDANDAVSTDHRQRRVIIHQRRPASPSLLFRSGRERVWSIWPEERESLGRWLLECQRRSTGGRRL</sequence>
<protein>
    <submittedName>
        <fullName evidence="1">Uncharacterized protein</fullName>
    </submittedName>
</protein>
<name>A0AAP0PMK3_9MAGN</name>
<organism evidence="1 2">
    <name type="scientific">Stephania cephalantha</name>
    <dbReference type="NCBI Taxonomy" id="152367"/>
    <lineage>
        <taxon>Eukaryota</taxon>
        <taxon>Viridiplantae</taxon>
        <taxon>Streptophyta</taxon>
        <taxon>Embryophyta</taxon>
        <taxon>Tracheophyta</taxon>
        <taxon>Spermatophyta</taxon>
        <taxon>Magnoliopsida</taxon>
        <taxon>Ranunculales</taxon>
        <taxon>Menispermaceae</taxon>
        <taxon>Menispermoideae</taxon>
        <taxon>Cissampelideae</taxon>
        <taxon>Stephania</taxon>
    </lineage>
</organism>